<name>A0A328Z7H1_9BURK</name>
<dbReference type="PANTHER" id="PTHR45947">
    <property type="entry name" value="SULFOQUINOVOSYL TRANSFERASE SQD2"/>
    <property type="match status" value="1"/>
</dbReference>
<dbReference type="OrthoDB" id="9775208at2"/>
<evidence type="ECO:0000259" key="1">
    <source>
        <dbReference type="Pfam" id="PF00534"/>
    </source>
</evidence>
<proteinExistence type="predicted"/>
<dbReference type="Pfam" id="PF00534">
    <property type="entry name" value="Glycos_transf_1"/>
    <property type="match status" value="1"/>
</dbReference>
<dbReference type="PANTHER" id="PTHR45947:SF3">
    <property type="entry name" value="SULFOQUINOVOSYL TRANSFERASE SQD2"/>
    <property type="match status" value="1"/>
</dbReference>
<protein>
    <submittedName>
        <fullName evidence="3">Glycosyltransferase involved in cell wall biosynthesis</fullName>
    </submittedName>
</protein>
<dbReference type="EMBL" id="QLTA01000019">
    <property type="protein sequence ID" value="RAR81799.1"/>
    <property type="molecule type" value="Genomic_DNA"/>
</dbReference>
<dbReference type="InterPro" id="IPR028098">
    <property type="entry name" value="Glyco_trans_4-like_N"/>
</dbReference>
<dbReference type="Pfam" id="PF13439">
    <property type="entry name" value="Glyco_transf_4"/>
    <property type="match status" value="1"/>
</dbReference>
<feature type="domain" description="Glycosyltransferase subfamily 4-like N-terminal" evidence="2">
    <location>
        <begin position="17"/>
        <end position="180"/>
    </location>
</feature>
<keyword evidence="4" id="KW-1185">Reference proteome</keyword>
<evidence type="ECO:0000259" key="2">
    <source>
        <dbReference type="Pfam" id="PF13439"/>
    </source>
</evidence>
<dbReference type="Proteomes" id="UP000248856">
    <property type="component" value="Unassembled WGS sequence"/>
</dbReference>
<dbReference type="Gene3D" id="3.40.50.2000">
    <property type="entry name" value="Glycogen Phosphorylase B"/>
    <property type="match status" value="2"/>
</dbReference>
<dbReference type="GO" id="GO:0016757">
    <property type="term" value="F:glycosyltransferase activity"/>
    <property type="evidence" value="ECO:0007669"/>
    <property type="project" value="InterPro"/>
</dbReference>
<dbReference type="AlphaFoldDB" id="A0A328Z7H1"/>
<keyword evidence="3" id="KW-0808">Transferase</keyword>
<organism evidence="3 4">
    <name type="scientific">Paracidovorax anthurii</name>
    <dbReference type="NCBI Taxonomy" id="78229"/>
    <lineage>
        <taxon>Bacteria</taxon>
        <taxon>Pseudomonadati</taxon>
        <taxon>Pseudomonadota</taxon>
        <taxon>Betaproteobacteria</taxon>
        <taxon>Burkholderiales</taxon>
        <taxon>Comamonadaceae</taxon>
        <taxon>Paracidovorax</taxon>
    </lineage>
</organism>
<evidence type="ECO:0000313" key="3">
    <source>
        <dbReference type="EMBL" id="RAR81799.1"/>
    </source>
</evidence>
<feature type="domain" description="Glycosyl transferase family 1" evidence="1">
    <location>
        <begin position="190"/>
        <end position="343"/>
    </location>
</feature>
<reference evidence="3 4" key="1">
    <citation type="submission" date="2018-06" db="EMBL/GenBank/DDBJ databases">
        <title>Genomic Encyclopedia of Archaeal and Bacterial Type Strains, Phase II (KMG-II): from individual species to whole genera.</title>
        <authorList>
            <person name="Goeker M."/>
        </authorList>
    </citation>
    <scope>NUCLEOTIDE SEQUENCE [LARGE SCALE GENOMIC DNA]</scope>
    <source>
        <strain evidence="3 4">CFPB 3232</strain>
    </source>
</reference>
<dbReference type="RefSeq" id="WP_111877390.1">
    <property type="nucleotide sequence ID" value="NZ_CBCSGC010000144.1"/>
</dbReference>
<comment type="caution">
    <text evidence="3">The sequence shown here is derived from an EMBL/GenBank/DDBJ whole genome shotgun (WGS) entry which is preliminary data.</text>
</comment>
<evidence type="ECO:0000313" key="4">
    <source>
        <dbReference type="Proteomes" id="UP000248856"/>
    </source>
</evidence>
<dbReference type="SUPFAM" id="SSF53756">
    <property type="entry name" value="UDP-Glycosyltransferase/glycogen phosphorylase"/>
    <property type="match status" value="1"/>
</dbReference>
<dbReference type="InterPro" id="IPR001296">
    <property type="entry name" value="Glyco_trans_1"/>
</dbReference>
<dbReference type="InterPro" id="IPR050194">
    <property type="entry name" value="Glycosyltransferase_grp1"/>
</dbReference>
<sequence length="367" mass="39756">MAAEPKVMQVITKGERGGAQTHVRTLCRALAPQVRFSAVIGGTEPAPLESDLHALGLPVHRAPSLRNSLAPWHLCRSVLELRALIRQHEPDVLHAHSAVAGVVARLAGRLCRKPVVYTVHGFAFKPEAPWLRRTVAWCCEWLLARWTQHLVCVSAHELQLAQGLPVQAGRQTVVPNAVEDDGHRAQPGLEPACIAMVARLAAPKRPDLLLHALARLRDALGHEVPASIIGDGPGRVALQAQAHQLALHQVGFVGDADDVPRRLARHSIFVLLSDHEGLPISVIEAMRAGLPIVASHLPGIGELLPGEQHGALVPNEVEAIAHALERLARSSALRERLGRAARTRYEERHTPEHMASAILAIYIQALA</sequence>
<accession>A0A328Z7H1</accession>
<gene>
    <name evidence="3" type="ORF">AX018_101943</name>
</gene>